<gene>
    <name evidence="1" type="ORF">L6164_007218</name>
</gene>
<accession>A0ACB9PCT8</accession>
<sequence length="106" mass="11852">MAELTNNSNSFNMFKSLLLVLFLLLNPPAIITGGYPRSRHHLVLARPLQQDLPNYVNFKPKKGDGRTEFRACLPKGFRLSSAPSRYINYQPLGSTCFSGKVLNNAP</sequence>
<evidence type="ECO:0000313" key="2">
    <source>
        <dbReference type="Proteomes" id="UP000828941"/>
    </source>
</evidence>
<evidence type="ECO:0000313" key="1">
    <source>
        <dbReference type="EMBL" id="KAI4346305.1"/>
    </source>
</evidence>
<keyword evidence="2" id="KW-1185">Reference proteome</keyword>
<dbReference type="Proteomes" id="UP000828941">
    <property type="component" value="Chromosome 4"/>
</dbReference>
<proteinExistence type="predicted"/>
<dbReference type="EMBL" id="CM039429">
    <property type="protein sequence ID" value="KAI4346305.1"/>
    <property type="molecule type" value="Genomic_DNA"/>
</dbReference>
<reference evidence="1 2" key="1">
    <citation type="journal article" date="2022" name="DNA Res.">
        <title>Chromosomal-level genome assembly of the orchid tree Bauhinia variegata (Leguminosae; Cercidoideae) supports the allotetraploid origin hypothesis of Bauhinia.</title>
        <authorList>
            <person name="Zhong Y."/>
            <person name="Chen Y."/>
            <person name="Zheng D."/>
            <person name="Pang J."/>
            <person name="Liu Y."/>
            <person name="Luo S."/>
            <person name="Meng S."/>
            <person name="Qian L."/>
            <person name="Wei D."/>
            <person name="Dai S."/>
            <person name="Zhou R."/>
        </authorList>
    </citation>
    <scope>NUCLEOTIDE SEQUENCE [LARGE SCALE GENOMIC DNA]</scope>
    <source>
        <strain evidence="1">BV-YZ2020</strain>
    </source>
</reference>
<organism evidence="1 2">
    <name type="scientific">Bauhinia variegata</name>
    <name type="common">Purple orchid tree</name>
    <name type="synonym">Phanera variegata</name>
    <dbReference type="NCBI Taxonomy" id="167791"/>
    <lineage>
        <taxon>Eukaryota</taxon>
        <taxon>Viridiplantae</taxon>
        <taxon>Streptophyta</taxon>
        <taxon>Embryophyta</taxon>
        <taxon>Tracheophyta</taxon>
        <taxon>Spermatophyta</taxon>
        <taxon>Magnoliopsida</taxon>
        <taxon>eudicotyledons</taxon>
        <taxon>Gunneridae</taxon>
        <taxon>Pentapetalae</taxon>
        <taxon>rosids</taxon>
        <taxon>fabids</taxon>
        <taxon>Fabales</taxon>
        <taxon>Fabaceae</taxon>
        <taxon>Cercidoideae</taxon>
        <taxon>Cercideae</taxon>
        <taxon>Bauhiniinae</taxon>
        <taxon>Bauhinia</taxon>
    </lineage>
</organism>
<protein>
    <submittedName>
        <fullName evidence="1">Uncharacterized protein</fullName>
    </submittedName>
</protein>
<name>A0ACB9PCT8_BAUVA</name>
<comment type="caution">
    <text evidence="1">The sequence shown here is derived from an EMBL/GenBank/DDBJ whole genome shotgun (WGS) entry which is preliminary data.</text>
</comment>